<feature type="chain" id="PRO_5047095780" evidence="1">
    <location>
        <begin position="21"/>
        <end position="109"/>
    </location>
</feature>
<sequence>MWKVCLMVLSVYLCLTAAEAEEQVLSPPFTVDGVDPYSEDLFLYLSDSNKIHLAISVEGDAQTLLLNDQPPTPKQLQVLKKALTDLQVQGPIDPQVSQAVNYIIKLLNQ</sequence>
<gene>
    <name evidence="2" type="ORF">K6Y31_15425</name>
</gene>
<evidence type="ECO:0000313" key="2">
    <source>
        <dbReference type="EMBL" id="MCE2596204.1"/>
    </source>
</evidence>
<evidence type="ECO:0000313" key="3">
    <source>
        <dbReference type="Proteomes" id="UP001201273"/>
    </source>
</evidence>
<dbReference type="Proteomes" id="UP001201273">
    <property type="component" value="Unassembled WGS sequence"/>
</dbReference>
<evidence type="ECO:0000256" key="1">
    <source>
        <dbReference type="SAM" id="SignalP"/>
    </source>
</evidence>
<dbReference type="RefSeq" id="WP_233053852.1">
    <property type="nucleotide sequence ID" value="NZ_JAIMJA010000016.1"/>
</dbReference>
<name>A0ABS8WB03_9GAMM</name>
<proteinExistence type="predicted"/>
<comment type="caution">
    <text evidence="2">The sequence shown here is derived from an EMBL/GenBank/DDBJ whole genome shotgun (WGS) entry which is preliminary data.</text>
</comment>
<keyword evidence="3" id="KW-1185">Reference proteome</keyword>
<protein>
    <submittedName>
        <fullName evidence="2">Uncharacterized protein</fullName>
    </submittedName>
</protein>
<feature type="signal peptide" evidence="1">
    <location>
        <begin position="1"/>
        <end position="20"/>
    </location>
</feature>
<reference evidence="2 3" key="1">
    <citation type="journal article" date="2022" name="Environ. Microbiol. Rep.">
        <title>Eco-phylogenetic analyses reveal divergent evolution of vitamin B12 metabolism in the marine bacterial family 'Psychromonadaceae'.</title>
        <authorList>
            <person name="Jin X."/>
            <person name="Yang Y."/>
            <person name="Cao H."/>
            <person name="Gao B."/>
            <person name="Zhao Z."/>
        </authorList>
    </citation>
    <scope>NUCLEOTIDE SEQUENCE [LARGE SCALE GENOMIC DNA]</scope>
    <source>
        <strain evidence="2 3">MKS20</strain>
    </source>
</reference>
<organism evidence="2 3">
    <name type="scientific">Motilimonas cestriensis</name>
    <dbReference type="NCBI Taxonomy" id="2742685"/>
    <lineage>
        <taxon>Bacteria</taxon>
        <taxon>Pseudomonadati</taxon>
        <taxon>Pseudomonadota</taxon>
        <taxon>Gammaproteobacteria</taxon>
        <taxon>Alteromonadales</taxon>
        <taxon>Alteromonadales genera incertae sedis</taxon>
        <taxon>Motilimonas</taxon>
    </lineage>
</organism>
<dbReference type="EMBL" id="JAIMJA010000016">
    <property type="protein sequence ID" value="MCE2596204.1"/>
    <property type="molecule type" value="Genomic_DNA"/>
</dbReference>
<keyword evidence="1" id="KW-0732">Signal</keyword>
<accession>A0ABS8WB03</accession>